<dbReference type="VEuPathDB" id="FungiDB:FOMG_07927"/>
<accession>A0A420MYG7</accession>
<protein>
    <submittedName>
        <fullName evidence="1">Uncharacterized protein</fullName>
    </submittedName>
</protein>
<dbReference type="EMBL" id="MRCX01000089">
    <property type="protein sequence ID" value="RKK73067.1"/>
    <property type="molecule type" value="Genomic_DNA"/>
</dbReference>
<organism evidence="1 2">
    <name type="scientific">Fusarium oxysporum</name>
    <name type="common">Fusarium vascular wilt</name>
    <dbReference type="NCBI Taxonomy" id="5507"/>
    <lineage>
        <taxon>Eukaryota</taxon>
        <taxon>Fungi</taxon>
        <taxon>Dikarya</taxon>
        <taxon>Ascomycota</taxon>
        <taxon>Pezizomycotina</taxon>
        <taxon>Sordariomycetes</taxon>
        <taxon>Hypocreomycetidae</taxon>
        <taxon>Hypocreales</taxon>
        <taxon>Nectriaceae</taxon>
        <taxon>Fusarium</taxon>
        <taxon>Fusarium oxysporum species complex</taxon>
    </lineage>
</organism>
<proteinExistence type="predicted"/>
<evidence type="ECO:0000313" key="1">
    <source>
        <dbReference type="EMBL" id="RKK73067.1"/>
    </source>
</evidence>
<gene>
    <name evidence="1" type="ORF">BFJ69_g9631</name>
</gene>
<dbReference type="VEuPathDB" id="FungiDB:FOXG_19995"/>
<dbReference type="Proteomes" id="UP000285084">
    <property type="component" value="Unassembled WGS sequence"/>
</dbReference>
<dbReference type="VEuPathDB" id="FungiDB:FOIG_04892"/>
<sequence>MCFIHTTRLICKTCGHQDAVPRTAPCSEANNVEKPCKKQRMQTTTLIDASKCPQCKAKAAKAKEYKTEAKEE</sequence>
<dbReference type="VEuPathDB" id="FungiDB:FOZG_12389"/>
<reference evidence="1 2" key="1">
    <citation type="journal article" date="2018" name="Sci. Rep.">
        <title>Characterisation of pathogen-specific regions and novel effector candidates in Fusarium oxysporum f. sp. cepae.</title>
        <authorList>
            <person name="Armitage A.D."/>
            <person name="Taylor A."/>
            <person name="Sobczyk M.K."/>
            <person name="Baxter L."/>
            <person name="Greenfield B.P."/>
            <person name="Bates H.J."/>
            <person name="Wilson F."/>
            <person name="Jackson A.C."/>
            <person name="Ott S."/>
            <person name="Harrison R.J."/>
            <person name="Clarkson J.P."/>
        </authorList>
    </citation>
    <scope>NUCLEOTIDE SEQUENCE [LARGE SCALE GENOMIC DNA]</scope>
    <source>
        <strain evidence="1 2">Fo_A13</strain>
    </source>
</reference>
<dbReference type="VEuPathDB" id="FungiDB:FOC4_h10017435"/>
<comment type="caution">
    <text evidence="1">The sequence shown here is derived from an EMBL/GenBank/DDBJ whole genome shotgun (WGS) entry which is preliminary data.</text>
</comment>
<dbReference type="AlphaFoldDB" id="A0A420MYG7"/>
<name>A0A420MYG7_FUSOX</name>
<evidence type="ECO:0000313" key="2">
    <source>
        <dbReference type="Proteomes" id="UP000285084"/>
    </source>
</evidence>